<name>A0A897NJ45_9EURY</name>
<proteinExistence type="predicted"/>
<accession>A0A897NJ45</accession>
<organism evidence="2 3">
    <name type="scientific">Halapricum desulfuricans</name>
    <dbReference type="NCBI Taxonomy" id="2841257"/>
    <lineage>
        <taxon>Archaea</taxon>
        <taxon>Methanobacteriati</taxon>
        <taxon>Methanobacteriota</taxon>
        <taxon>Stenosarchaea group</taxon>
        <taxon>Halobacteria</taxon>
        <taxon>Halobacteriales</taxon>
        <taxon>Haloarculaceae</taxon>
        <taxon>Halapricum</taxon>
    </lineage>
</organism>
<dbReference type="AlphaFoldDB" id="A0A897NJ45"/>
<evidence type="ECO:0000313" key="3">
    <source>
        <dbReference type="Proteomes" id="UP000663305"/>
    </source>
</evidence>
<feature type="region of interest" description="Disordered" evidence="1">
    <location>
        <begin position="32"/>
        <end position="53"/>
    </location>
</feature>
<evidence type="ECO:0000256" key="1">
    <source>
        <dbReference type="SAM" id="MobiDB-lite"/>
    </source>
</evidence>
<sequence>MTYSIGGMHSRRAGLAVDTVTLAERHLSDESAGVNINRHHQLQARQRPLPTLS</sequence>
<gene>
    <name evidence="2" type="ORF">HSBGL_2055</name>
</gene>
<reference evidence="2" key="1">
    <citation type="submission" date="2020-11" db="EMBL/GenBank/DDBJ databases">
        <title>Carbohydrate-dependent, anaerobic sulfur respiration: A novel catabolism in halophilic archaea.</title>
        <authorList>
            <person name="Sorokin D.Y."/>
            <person name="Messina E."/>
            <person name="Smedile F."/>
            <person name="La Cono V."/>
            <person name="Hallsworth J.E."/>
            <person name="Yakimov M.M."/>
        </authorList>
    </citation>
    <scope>NUCLEOTIDE SEQUENCE</scope>
    <source>
        <strain evidence="2">HSR-Bgl</strain>
    </source>
</reference>
<evidence type="ECO:0000313" key="2">
    <source>
        <dbReference type="EMBL" id="QSG12464.1"/>
    </source>
</evidence>
<dbReference type="Proteomes" id="UP000663305">
    <property type="component" value="Chromosome"/>
</dbReference>
<protein>
    <submittedName>
        <fullName evidence="2">Uncharacterized protein</fullName>
    </submittedName>
</protein>
<dbReference type="EMBL" id="CP064789">
    <property type="protein sequence ID" value="QSG12464.1"/>
    <property type="molecule type" value="Genomic_DNA"/>
</dbReference>